<dbReference type="KEGG" id="asd:AS9A_1070"/>
<dbReference type="InterPro" id="IPR033437">
    <property type="entry name" value="DUF5130"/>
</dbReference>
<sequence>MEDLQVQRGEILVPAAPVVENLPLGAAQTSSGRISAVRFLDEPVEKLPFDKDDLIRLDDALTFGTRTTGVKFTIYLGELGDNANDRAFDLLDSLDDPDHSALIAVSPGERKIEVVSGAAVVGKVGDRICQLGVTAAVPAFREGKLIDGLVAAVKVMSAAARPVGH</sequence>
<dbReference type="eggNOG" id="COG1512">
    <property type="taxonomic scope" value="Bacteria"/>
</dbReference>
<protein>
    <recommendedName>
        <fullName evidence="3">DUF5130 domain-containing protein</fullName>
    </recommendedName>
</protein>
<dbReference type="AlphaFoldDB" id="F6EQ99"/>
<dbReference type="Pfam" id="PF17174">
    <property type="entry name" value="DUF5130"/>
    <property type="match status" value="1"/>
</dbReference>
<organism evidence="1 2">
    <name type="scientific">Hoyosella subflava (strain DSM 45089 / JCM 17490 / NBRC 109087 / DQS3-9A1)</name>
    <name type="common">Amycolicicoccus subflavus</name>
    <dbReference type="NCBI Taxonomy" id="443218"/>
    <lineage>
        <taxon>Bacteria</taxon>
        <taxon>Bacillati</taxon>
        <taxon>Actinomycetota</taxon>
        <taxon>Actinomycetes</taxon>
        <taxon>Mycobacteriales</taxon>
        <taxon>Hoyosellaceae</taxon>
        <taxon>Hoyosella</taxon>
    </lineage>
</organism>
<accession>F6EQ99</accession>
<keyword evidence="2" id="KW-1185">Reference proteome</keyword>
<evidence type="ECO:0008006" key="3">
    <source>
        <dbReference type="Google" id="ProtNLM"/>
    </source>
</evidence>
<name>F6EQ99_HOYSD</name>
<gene>
    <name evidence="1" type="ordered locus">AS9A_1070</name>
</gene>
<reference evidence="1 2" key="1">
    <citation type="journal article" date="2011" name="J. Bacteriol.">
        <title>Complete genome sequence of Amycolicicoccus subflavus DQS3-9A1T, an actinomycete isolated from crude oil-polluted soil.</title>
        <authorList>
            <person name="Cai M."/>
            <person name="Chen W.M."/>
            <person name="Nie Y."/>
            <person name="Chi C.Q."/>
            <person name="Wang Y.N."/>
            <person name="Tang Y.Q."/>
            <person name="Li G.Y."/>
            <person name="Wu X.L."/>
        </authorList>
    </citation>
    <scope>NUCLEOTIDE SEQUENCE [LARGE SCALE GENOMIC DNA]</scope>
    <source>
        <strain evidence="2">DSM 45089 / DQS3-9A1</strain>
    </source>
</reference>
<evidence type="ECO:0000313" key="1">
    <source>
        <dbReference type="EMBL" id="AEF39522.1"/>
    </source>
</evidence>
<dbReference type="Gene3D" id="3.10.310.50">
    <property type="match status" value="1"/>
</dbReference>
<evidence type="ECO:0000313" key="2">
    <source>
        <dbReference type="Proteomes" id="UP000009235"/>
    </source>
</evidence>
<dbReference type="HOGENOM" id="CLU_129852_0_0_11"/>
<proteinExistence type="predicted"/>
<dbReference type="EMBL" id="CP002786">
    <property type="protein sequence ID" value="AEF39522.1"/>
    <property type="molecule type" value="Genomic_DNA"/>
</dbReference>
<dbReference type="Proteomes" id="UP000009235">
    <property type="component" value="Chromosome"/>
</dbReference>
<dbReference type="STRING" id="443218.AS9A_1070"/>